<protein>
    <submittedName>
        <fullName evidence="1">DUF3095 family protein</fullName>
    </submittedName>
</protein>
<dbReference type="Pfam" id="PF11294">
    <property type="entry name" value="DUF3095"/>
    <property type="match status" value="1"/>
</dbReference>
<dbReference type="OrthoDB" id="5342145at2"/>
<sequence length="420" mass="45118">MHALRGWRTLRAGRNGGAMTDVSAESELFYQSLPVFSDFAKVSDAAAFAPLPEDWTLLASDIVRSRDAIAEGRYKDVNMVAAAAVAAVLNVAGRADLPFVFGGDGALVAVPPGLVDAASRALVSVRVMARETSGLRLRVAAIPVAALRKAGADLRVAKFELSRGNNLAMFSGGGIELAETILKDEDRVEPYRLAEPDVVEAAPLDGLSCRWEPLPARRGRMATLLLRPASGRVEELSGILEDLRGMLGIDLTGADPASAPVRRSSLRFRFPPAGLKLEARMVGWKKGRWRTYLAGLAACAAFVFGVATGRRVGPFEAERYLHQVALNTDFRKFDDTLRLVLDLDSRELAALTAYLAREEAGGRLSYGLHVSNEALMTCLVFSLEDNRHIHFIDGADGGYARAAQDLKQRLAVGTAGSATA</sequence>
<dbReference type="RefSeq" id="WP_158195181.1">
    <property type="nucleotide sequence ID" value="NZ_CP046908.1"/>
</dbReference>
<dbReference type="EMBL" id="CP046908">
    <property type="protein sequence ID" value="QGZ36343.1"/>
    <property type="molecule type" value="Genomic_DNA"/>
</dbReference>
<organism evidence="1 2">
    <name type="scientific">Stappia indica</name>
    <dbReference type="NCBI Taxonomy" id="538381"/>
    <lineage>
        <taxon>Bacteria</taxon>
        <taxon>Pseudomonadati</taxon>
        <taxon>Pseudomonadota</taxon>
        <taxon>Alphaproteobacteria</taxon>
        <taxon>Hyphomicrobiales</taxon>
        <taxon>Stappiaceae</taxon>
        <taxon>Stappia</taxon>
    </lineage>
</organism>
<gene>
    <name evidence="1" type="ORF">GH266_18760</name>
</gene>
<dbReference type="InterPro" id="IPR021445">
    <property type="entry name" value="DUF3095"/>
</dbReference>
<dbReference type="KEGG" id="siw:GH266_18760"/>
<name>A0A857CBA4_9HYPH</name>
<dbReference type="AlphaFoldDB" id="A0A857CBA4"/>
<proteinExistence type="predicted"/>
<evidence type="ECO:0000313" key="2">
    <source>
        <dbReference type="Proteomes" id="UP000435648"/>
    </source>
</evidence>
<evidence type="ECO:0000313" key="1">
    <source>
        <dbReference type="EMBL" id="QGZ36343.1"/>
    </source>
</evidence>
<reference evidence="1 2" key="1">
    <citation type="submission" date="2019-12" db="EMBL/GenBank/DDBJ databases">
        <title>The genome of Stappia indica PHM037.</title>
        <authorList>
            <person name="Kacar D."/>
            <person name="Galan B."/>
            <person name="Canedo L."/>
            <person name="Rodriguez P."/>
            <person name="de la Calle F."/>
            <person name="Garcia J.L."/>
        </authorList>
    </citation>
    <scope>NUCLEOTIDE SEQUENCE [LARGE SCALE GENOMIC DNA]</scope>
    <source>
        <strain evidence="1 2">PHM037</strain>
    </source>
</reference>
<accession>A0A857CBA4</accession>
<dbReference type="Proteomes" id="UP000435648">
    <property type="component" value="Chromosome"/>
</dbReference>